<dbReference type="InterPro" id="IPR005123">
    <property type="entry name" value="Oxoglu/Fe-dep_dioxygenase_dom"/>
</dbReference>
<keyword evidence="5" id="KW-1185">Reference proteome</keyword>
<dbReference type="STRING" id="3635.A0A1U8KHC8"/>
<proteinExistence type="inferred from homology"/>
<dbReference type="PaxDb" id="3635-A0A1U8KHC8"/>
<dbReference type="GO" id="GO:0045543">
    <property type="term" value="F:gibberellin 2-beta-dioxygenase activity"/>
    <property type="evidence" value="ECO:0000318"/>
    <property type="project" value="GO_Central"/>
</dbReference>
<dbReference type="KEGG" id="ghi:107917072"/>
<dbReference type="GO" id="GO:0046872">
    <property type="term" value="F:metal ion binding"/>
    <property type="evidence" value="ECO:0007669"/>
    <property type="project" value="UniProtKB-KW"/>
</dbReference>
<dbReference type="Gene3D" id="2.60.120.330">
    <property type="entry name" value="B-lactam Antibiotic, Isopenicillin N Synthase, Chain"/>
    <property type="match status" value="1"/>
</dbReference>
<protein>
    <submittedName>
        <fullName evidence="6">Gibberellin 2-beta-dioxygenase 2</fullName>
    </submittedName>
</protein>
<evidence type="ECO:0000256" key="3">
    <source>
        <dbReference type="RuleBase" id="RU003682"/>
    </source>
</evidence>
<reference evidence="5" key="1">
    <citation type="journal article" date="2020" name="Nat. Genet.">
        <title>Genomic diversifications of five Gossypium allopolyploid species and their impact on cotton improvement.</title>
        <authorList>
            <person name="Chen Z.J."/>
            <person name="Sreedasyam A."/>
            <person name="Ando A."/>
            <person name="Song Q."/>
            <person name="De Santiago L.M."/>
            <person name="Hulse-Kemp A.M."/>
            <person name="Ding M."/>
            <person name="Ye W."/>
            <person name="Kirkbride R.C."/>
            <person name="Jenkins J."/>
            <person name="Plott C."/>
            <person name="Lovell J."/>
            <person name="Lin Y.M."/>
            <person name="Vaughn R."/>
            <person name="Liu B."/>
            <person name="Simpson S."/>
            <person name="Scheffler B.E."/>
            <person name="Wen L."/>
            <person name="Saski C.A."/>
            <person name="Grover C.E."/>
            <person name="Hu G."/>
            <person name="Conover J.L."/>
            <person name="Carlson J.W."/>
            <person name="Shu S."/>
            <person name="Boston L.B."/>
            <person name="Williams M."/>
            <person name="Peterson D.G."/>
            <person name="McGee K."/>
            <person name="Jones D.C."/>
            <person name="Wendel J.F."/>
            <person name="Stelly D.M."/>
            <person name="Grimwood J."/>
            <person name="Schmutz J."/>
        </authorList>
    </citation>
    <scope>NUCLEOTIDE SEQUENCE [LARGE SCALE GENOMIC DNA]</scope>
    <source>
        <strain evidence="5">cv. TM-1</strain>
    </source>
</reference>
<feature type="domain" description="Fe2OG dioxygenase" evidence="4">
    <location>
        <begin position="158"/>
        <end position="257"/>
    </location>
</feature>
<keyword evidence="1 3" id="KW-0479">Metal-binding</keyword>
<name>A0A1U8KHC8_GOSHI</name>
<evidence type="ECO:0000259" key="4">
    <source>
        <dbReference type="PROSITE" id="PS51471"/>
    </source>
</evidence>
<keyword evidence="3" id="KW-0560">Oxidoreductase</keyword>
<dbReference type="PROSITE" id="PS51471">
    <property type="entry name" value="FE2OG_OXY"/>
    <property type="match status" value="1"/>
</dbReference>
<dbReference type="SMR" id="A0A1U8KHC8"/>
<reference evidence="6" key="2">
    <citation type="submission" date="2025-08" db="UniProtKB">
        <authorList>
            <consortium name="RefSeq"/>
        </authorList>
    </citation>
    <scope>IDENTIFICATION</scope>
</reference>
<evidence type="ECO:0000313" key="5">
    <source>
        <dbReference type="Proteomes" id="UP000818029"/>
    </source>
</evidence>
<dbReference type="SUPFAM" id="SSF51197">
    <property type="entry name" value="Clavaminate synthase-like"/>
    <property type="match status" value="1"/>
</dbReference>
<organism evidence="5 6">
    <name type="scientific">Gossypium hirsutum</name>
    <name type="common">Upland cotton</name>
    <name type="synonym">Gossypium mexicanum</name>
    <dbReference type="NCBI Taxonomy" id="3635"/>
    <lineage>
        <taxon>Eukaryota</taxon>
        <taxon>Viridiplantae</taxon>
        <taxon>Streptophyta</taxon>
        <taxon>Embryophyta</taxon>
        <taxon>Tracheophyta</taxon>
        <taxon>Spermatophyta</taxon>
        <taxon>Magnoliopsida</taxon>
        <taxon>eudicotyledons</taxon>
        <taxon>Gunneridae</taxon>
        <taxon>Pentapetalae</taxon>
        <taxon>rosids</taxon>
        <taxon>malvids</taxon>
        <taxon>Malvales</taxon>
        <taxon>Malvaceae</taxon>
        <taxon>Malvoideae</taxon>
        <taxon>Gossypium</taxon>
    </lineage>
</organism>
<dbReference type="InterPro" id="IPR026992">
    <property type="entry name" value="DIOX_N"/>
</dbReference>
<dbReference type="GO" id="GO:0009416">
    <property type="term" value="P:response to light stimulus"/>
    <property type="evidence" value="ECO:0000318"/>
    <property type="project" value="GO_Central"/>
</dbReference>
<evidence type="ECO:0000313" key="6">
    <source>
        <dbReference type="RefSeq" id="XP_016701951.2"/>
    </source>
</evidence>
<dbReference type="InterPro" id="IPR044861">
    <property type="entry name" value="IPNS-like_FE2OG_OXY"/>
</dbReference>
<comment type="similarity">
    <text evidence="3">Belongs to the iron/ascorbate-dependent oxidoreductase family.</text>
</comment>
<accession>A0A1U8KHC8</accession>
<evidence type="ECO:0000256" key="1">
    <source>
        <dbReference type="ARBA" id="ARBA00022723"/>
    </source>
</evidence>
<dbReference type="Pfam" id="PF14226">
    <property type="entry name" value="DIOX_N"/>
    <property type="match status" value="1"/>
</dbReference>
<dbReference type="GO" id="GO:0045487">
    <property type="term" value="P:gibberellin catabolic process"/>
    <property type="evidence" value="ECO:0000318"/>
    <property type="project" value="GO_Central"/>
</dbReference>
<dbReference type="PANTHER" id="PTHR47990">
    <property type="entry name" value="2-OXOGLUTARATE (2OG) AND FE(II)-DEPENDENT OXYGENASE SUPERFAMILY PROTEIN-RELATED"/>
    <property type="match status" value="1"/>
</dbReference>
<keyword evidence="2 3" id="KW-0408">Iron</keyword>
<sequence length="316" mass="35083">MVVQSPVPVRTKKTKAVGIPTLDLSLDKSIVSKLVVEACEDYGFFKLTNHGVPMEIISRLEDEGFRFFNKPAPDKQQAVPAGSVGYGSKNIGLHGDKGELEYLLLPTNPCSIVQTSNTISHEPKNFSSAANEYIKAVRELASEILDLVAEGLWLHDKYAFSKLITDVQSKDDDEVGFGEHSDPQILTIFRSNDVGGLQIALRDGFWIPVPPDPTQFFVIVGDALRVLTNERFRSARHRAMANSTENSRMSIMYFGAPPLNTTISPLPQLVSSENPSLYKPFTWGDYKKAAYSLRLGNPRLHLFKASFISTNQIHIT</sequence>
<evidence type="ECO:0000256" key="2">
    <source>
        <dbReference type="ARBA" id="ARBA00023004"/>
    </source>
</evidence>
<gene>
    <name evidence="6" type="primary">LOC107917072</name>
</gene>
<dbReference type="Proteomes" id="UP000818029">
    <property type="component" value="Chromosome D08"/>
</dbReference>
<dbReference type="InterPro" id="IPR027443">
    <property type="entry name" value="IPNS-like_sf"/>
</dbReference>
<dbReference type="Pfam" id="PF03171">
    <property type="entry name" value="2OG-FeII_Oxy"/>
    <property type="match status" value="1"/>
</dbReference>
<dbReference type="RefSeq" id="XP_016701951.2">
    <property type="nucleotide sequence ID" value="XM_016846462.2"/>
</dbReference>
<dbReference type="GeneID" id="107917072"/>
<dbReference type="AlphaFoldDB" id="A0A1U8KHC8"/>
<dbReference type="InterPro" id="IPR050231">
    <property type="entry name" value="Iron_ascorbate_oxido_reductase"/>
</dbReference>